<name>A0A1X2AHM1_9MYCO</name>
<organism evidence="1 2">
    <name type="scientific">Mycobacterium paraense</name>
    <dbReference type="NCBI Taxonomy" id="767916"/>
    <lineage>
        <taxon>Bacteria</taxon>
        <taxon>Bacillati</taxon>
        <taxon>Actinomycetota</taxon>
        <taxon>Actinomycetes</taxon>
        <taxon>Mycobacteriales</taxon>
        <taxon>Mycobacteriaceae</taxon>
        <taxon>Mycobacterium</taxon>
        <taxon>Mycobacterium simiae complex</taxon>
    </lineage>
</organism>
<comment type="caution">
    <text evidence="1">The sequence shown here is derived from an EMBL/GenBank/DDBJ whole genome shotgun (WGS) entry which is preliminary data.</text>
</comment>
<evidence type="ECO:0000313" key="2">
    <source>
        <dbReference type="Proteomes" id="UP000193285"/>
    </source>
</evidence>
<evidence type="ECO:0000313" key="1">
    <source>
        <dbReference type="EMBL" id="ORW50885.1"/>
    </source>
</evidence>
<dbReference type="STRING" id="767916.AWB91_18715"/>
<gene>
    <name evidence="1" type="ORF">AWB90_06445</name>
</gene>
<protein>
    <submittedName>
        <fullName evidence="1">Uncharacterized protein</fullName>
    </submittedName>
</protein>
<reference evidence="1 2" key="1">
    <citation type="journal article" date="2015" name="Emerg. Microbes Infect.">
        <title>Characterization of 17 strains belonging to the Mycobacterium simiae complex and description of Mycobacterium paraense sp. nov.</title>
        <authorList>
            <person name="Fusco da Costa A.R."/>
            <person name="Fedrizzi T."/>
            <person name="Lopes M.L."/>
            <person name="Pecorari M."/>
            <person name="Oliveira da Costa W.L."/>
            <person name="Giacobazzi E."/>
            <person name="da Costa Bahia J.R."/>
            <person name="De Sanctis V."/>
            <person name="Batista Lima K.V."/>
            <person name="Bertorelli R."/>
            <person name="Grottola A."/>
            <person name="Fabio A."/>
            <person name="Mariottini A."/>
            <person name="Ferretti P."/>
            <person name="Di Leva F."/>
            <person name="Fregni Serpini G."/>
            <person name="Tagliazucchi S."/>
            <person name="Rumpianesi F."/>
            <person name="Jousson O."/>
            <person name="Segata N."/>
            <person name="Tortoli E."/>
        </authorList>
    </citation>
    <scope>NUCLEOTIDE SEQUENCE [LARGE SCALE GENOMIC DNA]</scope>
    <source>
        <strain evidence="1 2">IEC33</strain>
    </source>
</reference>
<dbReference type="RefSeq" id="WP_085244316.1">
    <property type="nucleotide sequence ID" value="NZ_LQPN01000030.1"/>
</dbReference>
<proteinExistence type="predicted"/>
<accession>A0A1X2AHM1</accession>
<dbReference type="AlphaFoldDB" id="A0A1X2AHM1"/>
<dbReference type="Proteomes" id="UP000193285">
    <property type="component" value="Unassembled WGS sequence"/>
</dbReference>
<dbReference type="EMBL" id="LQPN01000030">
    <property type="protein sequence ID" value="ORW50885.1"/>
    <property type="molecule type" value="Genomic_DNA"/>
</dbReference>
<sequence>MTLQRDTPEGTAADQADGLLTRREAIRRLALVGVTASPAALIAACSSGRGGWPSQRRRRRRRR</sequence>